<keyword evidence="3" id="KW-1185">Reference proteome</keyword>
<dbReference type="EMBL" id="AGWM01000010">
    <property type="protein sequence ID" value="EPD27078.1"/>
    <property type="molecule type" value="Genomic_DNA"/>
</dbReference>
<protein>
    <recommendedName>
        <fullName evidence="1">Rv2175c C-terminal domain-containing protein</fullName>
    </recommendedName>
</protein>
<dbReference type="HOGENOM" id="CLU_134416_1_1_11"/>
<evidence type="ECO:0000313" key="3">
    <source>
        <dbReference type="Proteomes" id="UP000014393"/>
    </source>
</evidence>
<dbReference type="InterPro" id="IPR041098">
    <property type="entry name" value="Rv2175c_C"/>
</dbReference>
<proteinExistence type="predicted"/>
<sequence>MATTPRLRPPARLRGRGIKIGSVEKENTTVTWLSLPELADYLKTDLRTVRSQLRDARFLAVRRGENNALYADAGQFVMKDGQRVPLPSLRGTIISLRDAGYNDDEAQEWLRRFEPELRDTPLGALIAGHTHAVRRVIAGLAF</sequence>
<organism evidence="2 3">
    <name type="scientific">Actinotignum schaalii FB123-CNA-2</name>
    <dbReference type="NCBI Taxonomy" id="883067"/>
    <lineage>
        <taxon>Bacteria</taxon>
        <taxon>Bacillati</taxon>
        <taxon>Actinomycetota</taxon>
        <taxon>Actinomycetes</taxon>
        <taxon>Actinomycetales</taxon>
        <taxon>Actinomycetaceae</taxon>
        <taxon>Actinotignum</taxon>
    </lineage>
</organism>
<dbReference type="Pfam" id="PF18367">
    <property type="entry name" value="Rv2175c_C"/>
    <property type="match status" value="1"/>
</dbReference>
<evidence type="ECO:0000259" key="1">
    <source>
        <dbReference type="Pfam" id="PF18367"/>
    </source>
</evidence>
<feature type="domain" description="Rv2175c C-terminal" evidence="1">
    <location>
        <begin position="88"/>
        <end position="136"/>
    </location>
</feature>
<accession>S2VI02</accession>
<dbReference type="STRING" id="59505.FB03_01380"/>
<dbReference type="AlphaFoldDB" id="S2VI02"/>
<gene>
    <name evidence="2" type="ORF">HMPREF9237_01015</name>
</gene>
<dbReference type="PATRIC" id="fig|883067.3.peg.995"/>
<name>S2VI02_9ACTO</name>
<reference evidence="2 3" key="1">
    <citation type="submission" date="2013-05" db="EMBL/GenBank/DDBJ databases">
        <title>The Genome Sequence of Actinobaculum schaalii FB123-CNA2.</title>
        <authorList>
            <consortium name="The Broad Institute Genomics Platform"/>
            <person name="Earl A."/>
            <person name="Ward D."/>
            <person name="Feldgarden M."/>
            <person name="Gevers D."/>
            <person name="Saerens B."/>
            <person name="Vaneechoutte M."/>
            <person name="Walker B."/>
            <person name="Young S."/>
            <person name="Zeng Q."/>
            <person name="Gargeya S."/>
            <person name="Fitzgerald M."/>
            <person name="Haas B."/>
            <person name="Abouelleil A."/>
            <person name="Allen A.W."/>
            <person name="Alvarado L."/>
            <person name="Arachchi H.M."/>
            <person name="Berlin A.M."/>
            <person name="Chapman S.B."/>
            <person name="Gainer-Dewar J."/>
            <person name="Goldberg J."/>
            <person name="Griggs A."/>
            <person name="Gujja S."/>
            <person name="Hansen M."/>
            <person name="Howarth C."/>
            <person name="Imamovic A."/>
            <person name="Ireland A."/>
            <person name="Larimer J."/>
            <person name="McCowan C."/>
            <person name="Murphy C."/>
            <person name="Pearson M."/>
            <person name="Poon T.W."/>
            <person name="Priest M."/>
            <person name="Roberts A."/>
            <person name="Saif S."/>
            <person name="Shea T."/>
            <person name="Sisk P."/>
            <person name="Sykes S."/>
            <person name="Wortman J."/>
            <person name="Nusbaum C."/>
            <person name="Birren B."/>
        </authorList>
    </citation>
    <scope>NUCLEOTIDE SEQUENCE [LARGE SCALE GENOMIC DNA]</scope>
    <source>
        <strain evidence="2 3">FB123-CNA-2</strain>
    </source>
</reference>
<evidence type="ECO:0000313" key="2">
    <source>
        <dbReference type="EMBL" id="EPD27078.1"/>
    </source>
</evidence>
<dbReference type="Proteomes" id="UP000014393">
    <property type="component" value="Unassembled WGS sequence"/>
</dbReference>
<comment type="caution">
    <text evidence="2">The sequence shown here is derived from an EMBL/GenBank/DDBJ whole genome shotgun (WGS) entry which is preliminary data.</text>
</comment>